<comment type="caution">
    <text evidence="1">The sequence shown here is derived from an EMBL/GenBank/DDBJ whole genome shotgun (WGS) entry which is preliminary data.</text>
</comment>
<gene>
    <name evidence="1" type="ORF">DPMN_129170</name>
</gene>
<sequence>MSPSGKRILDSIAETFKLAPQSQRTPHKLYREETYISEPLNNTREFVQSPPDVHNEPSLVSLLAGDAAVLVESETGVSLLNFLISQHGVRTIRTCIREYTLHRK</sequence>
<name>A0A9D4JWD9_DREPO</name>
<evidence type="ECO:0000313" key="2">
    <source>
        <dbReference type="Proteomes" id="UP000828390"/>
    </source>
</evidence>
<reference evidence="1" key="2">
    <citation type="submission" date="2020-11" db="EMBL/GenBank/DDBJ databases">
        <authorList>
            <person name="McCartney M.A."/>
            <person name="Auch B."/>
            <person name="Kono T."/>
            <person name="Mallez S."/>
            <person name="Becker A."/>
            <person name="Gohl D.M."/>
            <person name="Silverstein K.A.T."/>
            <person name="Koren S."/>
            <person name="Bechman K.B."/>
            <person name="Herman A."/>
            <person name="Abrahante J.E."/>
            <person name="Garbe J."/>
        </authorList>
    </citation>
    <scope>NUCLEOTIDE SEQUENCE</scope>
    <source>
        <strain evidence="1">Duluth1</strain>
        <tissue evidence="1">Whole animal</tissue>
    </source>
</reference>
<dbReference type="AlphaFoldDB" id="A0A9D4JWD9"/>
<keyword evidence="2" id="KW-1185">Reference proteome</keyword>
<reference evidence="1" key="1">
    <citation type="journal article" date="2019" name="bioRxiv">
        <title>The Genome of the Zebra Mussel, Dreissena polymorpha: A Resource for Invasive Species Research.</title>
        <authorList>
            <person name="McCartney M.A."/>
            <person name="Auch B."/>
            <person name="Kono T."/>
            <person name="Mallez S."/>
            <person name="Zhang Y."/>
            <person name="Obille A."/>
            <person name="Becker A."/>
            <person name="Abrahante J.E."/>
            <person name="Garbe J."/>
            <person name="Badalamenti J.P."/>
            <person name="Herman A."/>
            <person name="Mangelson H."/>
            <person name="Liachko I."/>
            <person name="Sullivan S."/>
            <person name="Sone E.D."/>
            <person name="Koren S."/>
            <person name="Silverstein K.A.T."/>
            <person name="Beckman K.B."/>
            <person name="Gohl D.M."/>
        </authorList>
    </citation>
    <scope>NUCLEOTIDE SEQUENCE</scope>
    <source>
        <strain evidence="1">Duluth1</strain>
        <tissue evidence="1">Whole animal</tissue>
    </source>
</reference>
<proteinExistence type="predicted"/>
<evidence type="ECO:0000313" key="1">
    <source>
        <dbReference type="EMBL" id="KAH3827240.1"/>
    </source>
</evidence>
<dbReference type="EMBL" id="JAIWYP010000005">
    <property type="protein sequence ID" value="KAH3827240.1"/>
    <property type="molecule type" value="Genomic_DNA"/>
</dbReference>
<dbReference type="Proteomes" id="UP000828390">
    <property type="component" value="Unassembled WGS sequence"/>
</dbReference>
<protein>
    <submittedName>
        <fullName evidence="1">Uncharacterized protein</fullName>
    </submittedName>
</protein>
<accession>A0A9D4JWD9</accession>
<organism evidence="1 2">
    <name type="scientific">Dreissena polymorpha</name>
    <name type="common">Zebra mussel</name>
    <name type="synonym">Mytilus polymorpha</name>
    <dbReference type="NCBI Taxonomy" id="45954"/>
    <lineage>
        <taxon>Eukaryota</taxon>
        <taxon>Metazoa</taxon>
        <taxon>Spiralia</taxon>
        <taxon>Lophotrochozoa</taxon>
        <taxon>Mollusca</taxon>
        <taxon>Bivalvia</taxon>
        <taxon>Autobranchia</taxon>
        <taxon>Heteroconchia</taxon>
        <taxon>Euheterodonta</taxon>
        <taxon>Imparidentia</taxon>
        <taxon>Neoheterodontei</taxon>
        <taxon>Myida</taxon>
        <taxon>Dreissenoidea</taxon>
        <taxon>Dreissenidae</taxon>
        <taxon>Dreissena</taxon>
    </lineage>
</organism>